<evidence type="ECO:0000256" key="1">
    <source>
        <dbReference type="SAM" id="MobiDB-lite"/>
    </source>
</evidence>
<organism evidence="2 3">
    <name type="scientific">Aciditerrimonas ferrireducens</name>
    <dbReference type="NCBI Taxonomy" id="667306"/>
    <lineage>
        <taxon>Bacteria</taxon>
        <taxon>Bacillati</taxon>
        <taxon>Actinomycetota</taxon>
        <taxon>Acidimicrobiia</taxon>
        <taxon>Acidimicrobiales</taxon>
        <taxon>Acidimicrobiaceae</taxon>
        <taxon>Aciditerrimonas</taxon>
    </lineage>
</organism>
<keyword evidence="3" id="KW-1185">Reference proteome</keyword>
<proteinExistence type="predicted"/>
<feature type="non-terminal residue" evidence="2">
    <location>
        <position position="410"/>
    </location>
</feature>
<dbReference type="RefSeq" id="WP_377790698.1">
    <property type="nucleotide sequence ID" value="NZ_JBHLYQ010000205.1"/>
</dbReference>
<evidence type="ECO:0000313" key="3">
    <source>
        <dbReference type="Proteomes" id="UP001589788"/>
    </source>
</evidence>
<name>A0ABV6C5J9_9ACTN</name>
<gene>
    <name evidence="2" type="ORF">ACFFRE_12630</name>
</gene>
<dbReference type="Proteomes" id="UP001589788">
    <property type="component" value="Unassembled WGS sequence"/>
</dbReference>
<sequence length="410" mass="39305">MGVRRGSWRAFGRTGVAAVLLGGAVLGVALAGPARSAEAAVVPGTAQALATALTVGPATGGLSEELTFGQSLAAYLPGEAQAQAQAVNFGSIGLSLTSDQCNGSPPLVQPSQLPKPATAESIDQPQSQTVDAAPIPGSAGVGVGVQQAATTPEPAGTATTTLAAFSVPGVLQVGSGVASAHVAFVGGDVRQATASVQLSSLSLLGGLVVLDGLEWTVEQESGASQLATGSFHLGGVQVAGVPLPNPPALPASDLLGPLDQALGPTGLGVQWPTTEVDQAQGTVQETPLVVQLSNSALGRQLVGPLLGPSETVRDAIQQALLGVSCTFGTELTLGDIGIGILAGAGSLTLAFGGVQAGTTDQVATNPFAVDLGGTSGFGATSTAGGGPGGGPAAGLLGGGGTGGLGTGGAA</sequence>
<reference evidence="2 3" key="1">
    <citation type="submission" date="2024-09" db="EMBL/GenBank/DDBJ databases">
        <authorList>
            <person name="Sun Q."/>
            <person name="Mori K."/>
        </authorList>
    </citation>
    <scope>NUCLEOTIDE SEQUENCE [LARGE SCALE GENOMIC DNA]</scope>
    <source>
        <strain evidence="2 3">JCM 15389</strain>
    </source>
</reference>
<evidence type="ECO:0000313" key="2">
    <source>
        <dbReference type="EMBL" id="MFC0082975.1"/>
    </source>
</evidence>
<comment type="caution">
    <text evidence="2">The sequence shown here is derived from an EMBL/GenBank/DDBJ whole genome shotgun (WGS) entry which is preliminary data.</text>
</comment>
<protein>
    <submittedName>
        <fullName evidence="2">Uncharacterized protein</fullName>
    </submittedName>
</protein>
<accession>A0ABV6C5J9</accession>
<feature type="region of interest" description="Disordered" evidence="1">
    <location>
        <begin position="101"/>
        <end position="126"/>
    </location>
</feature>
<dbReference type="EMBL" id="JBHLYQ010000205">
    <property type="protein sequence ID" value="MFC0082975.1"/>
    <property type="molecule type" value="Genomic_DNA"/>
</dbReference>